<feature type="compositionally biased region" description="Polar residues" evidence="8">
    <location>
        <begin position="1382"/>
        <end position="1407"/>
    </location>
</feature>
<keyword evidence="11" id="KW-1185">Reference proteome</keyword>
<evidence type="ECO:0000256" key="3">
    <source>
        <dbReference type="ARBA" id="ARBA00022679"/>
    </source>
</evidence>
<feature type="compositionally biased region" description="Low complexity" evidence="8">
    <location>
        <begin position="735"/>
        <end position="744"/>
    </location>
</feature>
<dbReference type="PANTHER" id="PTHR11909">
    <property type="entry name" value="CASEIN KINASE-RELATED"/>
    <property type="match status" value="1"/>
</dbReference>
<dbReference type="Pfam" id="PF00069">
    <property type="entry name" value="Pkinase"/>
    <property type="match status" value="1"/>
</dbReference>
<dbReference type="PROSITE" id="PS50011">
    <property type="entry name" value="PROTEIN_KINASE_DOM"/>
    <property type="match status" value="1"/>
</dbReference>
<feature type="domain" description="Protein kinase" evidence="9">
    <location>
        <begin position="80"/>
        <end position="538"/>
    </location>
</feature>
<feature type="region of interest" description="Disordered" evidence="8">
    <location>
        <begin position="1339"/>
        <end position="1407"/>
    </location>
</feature>
<keyword evidence="3" id="KW-0808">Transferase</keyword>
<feature type="compositionally biased region" description="Basic and acidic residues" evidence="8">
    <location>
        <begin position="721"/>
        <end position="732"/>
    </location>
</feature>
<dbReference type="SUPFAM" id="SSF56112">
    <property type="entry name" value="Protein kinase-like (PK-like)"/>
    <property type="match status" value="1"/>
</dbReference>
<evidence type="ECO:0000259" key="9">
    <source>
        <dbReference type="PROSITE" id="PS50011"/>
    </source>
</evidence>
<sequence length="1489" mass="166147">MQMNPIVCSRRIGDPSLSFSRPDGDGRPLAQPKPLKPFSSPQRMLGLSSNKVQRYNQEEKVVTGPAKDLLLPGELVKERWRVIRKLGGGGFGEIYEAVDTRGKCDPVLTDGSASQRRPSESFICLSCASKTNVKQLSARSGYQINPTEATSDDAYKCNPSAVITDSGIGCQQISSEVHIPYSRINSAGTTTSGSFSSKQTVFTNADSQHPGAPVLSPVSGTPDSARPGAKFIADTYGASVDTINEKSTYCCAVCSLPVLLSQLRCIQPNQRTNENCISSDSGISTTVLEPVDYRVAVKVESNRQPRQVLRMEVAVLRRLQGKPNVCTLYGCGKNTRFNYMVMSLQGKNLAELRRCLPAGIFTPSSAFRLVVQCLDALHTLHDAGFLHRDVKPSNFTVQRRRQEDRLQVTILDFGLARPYTVSGPGSEVRNPRPVAGFRGTVRYASVHAHQHRDLARRDDLWSLFYMLVEFVCGQLPWRRIRDKDLVGQMKAALDHKELALKAGIHRVIAECWISHLFSLEYRSRPDYDLLKQSLTTWLTEHKVQWTDRYDWDDHISTGVSTRISPDCQTGQLRRIFSQDELDRKHTEKQYHELQGVTTLKPIVKQNSVCEQDEVNNMKHSKWPGLLKTSQSQQMLNVKMKTVNRSQPQLPQVTEMGSRGRSDHAIVEDLGIEEFEDSPRKKHRDKTGNAYGAEALNETNTPLRSNQQGSNTIVLVDLKDESGSGKAVKKTDAESEMSSTSSTPSLWNTESARAHKRVVRTVENHATKAGCKRKSSRSTDRYHCKVPTEVQATGISKWAEEETGFGDKSKNGAINTDNSLPVPDRDPNPKMKQAVIVDDVVDRGVRSNCLTGELPDMSGTSRMKNRTMEMSATNPRAKIHAIIQNLLAKQQTEVDIPHSKPMTMTAGAYPIAATMQPRSSSVQSRMGRDQAQTRPIGVPSRESIRAIDSPRTRNQNHSLDKPHASAPFLRLSSNNAVLPQSTNHHTFLRVVRPNNLSDFRVSAAKLEVECAQLEQTTREGLVNVDSEIIGKDDPSGAELGISTEDGQSAQNSQSQIARPTPLPRRRRSDQSVLTVCEMARKIEQHVPSKQMTQSLRISRLDQFPIGPECALDKNDYRNKLTLNKRRQITQASTNPTGPLNGLYVKPIRRLDEPAGTKKLSGNDEQKPKPNRPRNSFISWNRPSPQRLNRGCKNISGEGEMLVNLKDDFRKGKAESPKTAQSQSLHKICDNRMIQSSRGIQIGQEPCAKHWMNSRELIKSKPLRIQSNAEVNKFDELCSTKSTASREKVSTSRPPTATPRKPTTGQPQQYKQQQQQPSETLKRKGKTDLNLSWNGSASWLSHSSADTCESNLGGSIRTARTRSRQNSESSGTQTHNCDPMRSTAEWNKTYTNTGGPRATRSQSVDQCSENRLQQRCRRDMMDEYSVNTSSENRSLGSLEKCVSFVPAITNRSSNSTFTQFSRTSSFTFHRFQRECSKPNIVLSDHQNCNEL</sequence>
<feature type="region of interest" description="Disordered" evidence="8">
    <location>
        <begin position="11"/>
        <end position="44"/>
    </location>
</feature>
<organism evidence="10 11">
    <name type="scientific">Fasciola hepatica</name>
    <name type="common">Liver fluke</name>
    <dbReference type="NCBI Taxonomy" id="6192"/>
    <lineage>
        <taxon>Eukaryota</taxon>
        <taxon>Metazoa</taxon>
        <taxon>Spiralia</taxon>
        <taxon>Lophotrochozoa</taxon>
        <taxon>Platyhelminthes</taxon>
        <taxon>Trematoda</taxon>
        <taxon>Digenea</taxon>
        <taxon>Plagiorchiida</taxon>
        <taxon>Echinostomata</taxon>
        <taxon>Echinostomatoidea</taxon>
        <taxon>Fasciolidae</taxon>
        <taxon>Fasciola</taxon>
    </lineage>
</organism>
<dbReference type="EC" id="2.7.11.1" evidence="1"/>
<feature type="region of interest" description="Disordered" evidence="8">
    <location>
        <begin position="803"/>
        <end position="828"/>
    </location>
</feature>
<comment type="similarity">
    <text evidence="7">Belongs to the protein kinase superfamily. CK1 Ser/Thr protein kinase family.</text>
</comment>
<evidence type="ECO:0000313" key="10">
    <source>
        <dbReference type="EMBL" id="THD27999.1"/>
    </source>
</evidence>
<evidence type="ECO:0000256" key="7">
    <source>
        <dbReference type="ARBA" id="ARBA00061588"/>
    </source>
</evidence>
<dbReference type="Gene3D" id="1.10.510.10">
    <property type="entry name" value="Transferase(Phosphotransferase) domain 1"/>
    <property type="match status" value="1"/>
</dbReference>
<feature type="compositionally biased region" description="Basic and acidic residues" evidence="8">
    <location>
        <begin position="1152"/>
        <end position="1166"/>
    </location>
</feature>
<feature type="region of interest" description="Disordered" evidence="8">
    <location>
        <begin position="1027"/>
        <end position="1069"/>
    </location>
</feature>
<evidence type="ECO:0000256" key="4">
    <source>
        <dbReference type="ARBA" id="ARBA00022741"/>
    </source>
</evidence>
<protein>
    <recommendedName>
        <fullName evidence="1">non-specific serine/threonine protein kinase</fullName>
        <ecNumber evidence="1">2.7.11.1</ecNumber>
    </recommendedName>
</protein>
<evidence type="ECO:0000256" key="1">
    <source>
        <dbReference type="ARBA" id="ARBA00012513"/>
    </source>
</evidence>
<evidence type="ECO:0000313" key="11">
    <source>
        <dbReference type="Proteomes" id="UP000230066"/>
    </source>
</evidence>
<feature type="compositionally biased region" description="Basic and acidic residues" evidence="8">
    <location>
        <begin position="941"/>
        <end position="950"/>
    </location>
</feature>
<accession>A0A4E0RGS6</accession>
<dbReference type="GO" id="GO:0015630">
    <property type="term" value="C:microtubule cytoskeleton"/>
    <property type="evidence" value="ECO:0007669"/>
    <property type="project" value="UniProtKB-ARBA"/>
</dbReference>
<feature type="compositionally biased region" description="Low complexity" evidence="8">
    <location>
        <begin position="1289"/>
        <end position="1315"/>
    </location>
</feature>
<dbReference type="InterPro" id="IPR011009">
    <property type="entry name" value="Kinase-like_dom_sf"/>
</dbReference>
<dbReference type="CDD" id="cd14017">
    <property type="entry name" value="STKc_TTBK"/>
    <property type="match status" value="1"/>
</dbReference>
<keyword evidence="4" id="KW-0547">Nucleotide-binding</keyword>
<evidence type="ECO:0000256" key="2">
    <source>
        <dbReference type="ARBA" id="ARBA00022527"/>
    </source>
</evidence>
<evidence type="ECO:0000256" key="6">
    <source>
        <dbReference type="ARBA" id="ARBA00022840"/>
    </source>
</evidence>
<dbReference type="SMART" id="SM00220">
    <property type="entry name" value="S_TKc"/>
    <property type="match status" value="1"/>
</dbReference>
<dbReference type="EMBL" id="JXXN02000262">
    <property type="protein sequence ID" value="THD27999.1"/>
    <property type="molecule type" value="Genomic_DNA"/>
</dbReference>
<dbReference type="InterPro" id="IPR050235">
    <property type="entry name" value="CK1_Ser-Thr_kinase"/>
</dbReference>
<dbReference type="GO" id="GO:0004674">
    <property type="term" value="F:protein serine/threonine kinase activity"/>
    <property type="evidence" value="ECO:0007669"/>
    <property type="project" value="UniProtKB-KW"/>
</dbReference>
<name>A0A4E0RGS6_FASHE</name>
<dbReference type="FunFam" id="3.30.200.20:FF:000358">
    <property type="entry name" value="Tau tubulin kinase 2b"/>
    <property type="match status" value="1"/>
</dbReference>
<feature type="compositionally biased region" description="Basic and acidic residues" evidence="8">
    <location>
        <begin position="1278"/>
        <end position="1288"/>
    </location>
</feature>
<dbReference type="InterPro" id="IPR000719">
    <property type="entry name" value="Prot_kinase_dom"/>
</dbReference>
<dbReference type="InterPro" id="IPR047916">
    <property type="entry name" value="TTBK_Asator-like_STKc"/>
</dbReference>
<reference evidence="10" key="1">
    <citation type="submission" date="2019-03" db="EMBL/GenBank/DDBJ databases">
        <title>Improved annotation for the trematode Fasciola hepatica.</title>
        <authorList>
            <person name="Choi Y.-J."/>
            <person name="Martin J."/>
            <person name="Mitreva M."/>
        </authorList>
    </citation>
    <scope>NUCLEOTIDE SEQUENCE [LARGE SCALE GENOMIC DNA]</scope>
</reference>
<keyword evidence="5 10" id="KW-0418">Kinase</keyword>
<dbReference type="Gene3D" id="3.30.200.20">
    <property type="entry name" value="Phosphorylase Kinase, domain 1"/>
    <property type="match status" value="1"/>
</dbReference>
<evidence type="ECO:0000256" key="5">
    <source>
        <dbReference type="ARBA" id="ARBA00022777"/>
    </source>
</evidence>
<comment type="caution">
    <text evidence="10">The sequence shown here is derived from an EMBL/GenBank/DDBJ whole genome shotgun (WGS) entry which is preliminary data.</text>
</comment>
<evidence type="ECO:0000256" key="8">
    <source>
        <dbReference type="SAM" id="MobiDB-lite"/>
    </source>
</evidence>
<dbReference type="PROSITE" id="PS00108">
    <property type="entry name" value="PROTEIN_KINASE_ST"/>
    <property type="match status" value="1"/>
</dbReference>
<gene>
    <name evidence="10" type="ORF">D915_000924</name>
</gene>
<dbReference type="GO" id="GO:0005524">
    <property type="term" value="F:ATP binding"/>
    <property type="evidence" value="ECO:0007669"/>
    <property type="project" value="UniProtKB-KW"/>
</dbReference>
<feature type="compositionally biased region" description="Polar residues" evidence="8">
    <location>
        <begin position="1127"/>
        <end position="1136"/>
    </location>
</feature>
<feature type="compositionally biased region" description="Polar residues" evidence="8">
    <location>
        <begin position="1171"/>
        <end position="1185"/>
    </location>
</feature>
<feature type="region of interest" description="Disordered" evidence="8">
    <location>
        <begin position="916"/>
        <end position="964"/>
    </location>
</feature>
<keyword evidence="2" id="KW-0723">Serine/threonine-protein kinase</keyword>
<feature type="compositionally biased region" description="Polar residues" evidence="8">
    <location>
        <begin position="1362"/>
        <end position="1374"/>
    </location>
</feature>
<keyword evidence="6" id="KW-0067">ATP-binding</keyword>
<feature type="region of interest" description="Disordered" evidence="8">
    <location>
        <begin position="1124"/>
        <end position="1143"/>
    </location>
</feature>
<feature type="region of interest" description="Disordered" evidence="8">
    <location>
        <begin position="1278"/>
        <end position="1323"/>
    </location>
</feature>
<feature type="region of interest" description="Disordered" evidence="8">
    <location>
        <begin position="1152"/>
        <end position="1186"/>
    </location>
</feature>
<dbReference type="InterPro" id="IPR008271">
    <property type="entry name" value="Ser/Thr_kinase_AS"/>
</dbReference>
<proteinExistence type="inferred from homology"/>
<feature type="region of interest" description="Disordered" evidence="8">
    <location>
        <begin position="721"/>
        <end position="753"/>
    </location>
</feature>
<dbReference type="Proteomes" id="UP000230066">
    <property type="component" value="Unassembled WGS sequence"/>
</dbReference>
<feature type="compositionally biased region" description="Polar residues" evidence="8">
    <location>
        <begin position="1043"/>
        <end position="1056"/>
    </location>
</feature>
<feature type="compositionally biased region" description="Polar residues" evidence="8">
    <location>
        <begin position="1339"/>
        <end position="1351"/>
    </location>
</feature>